<dbReference type="EMBL" id="JACSPP010000005">
    <property type="protein sequence ID" value="MBD8039398.1"/>
    <property type="molecule type" value="Genomic_DNA"/>
</dbReference>
<dbReference type="Proteomes" id="UP000620874">
    <property type="component" value="Unassembled WGS sequence"/>
</dbReference>
<feature type="transmembrane region" description="Helical" evidence="1">
    <location>
        <begin position="45"/>
        <end position="64"/>
    </location>
</feature>
<name>A0ABR8Y5I4_9BACT</name>
<reference evidence="2 3" key="1">
    <citation type="submission" date="2020-08" db="EMBL/GenBank/DDBJ databases">
        <title>A Genomic Blueprint of the Chicken Gut Microbiome.</title>
        <authorList>
            <person name="Gilroy R."/>
            <person name="Ravi A."/>
            <person name="Getino M."/>
            <person name="Pursley I."/>
            <person name="Horton D.L."/>
            <person name="Alikhan N.-F."/>
            <person name="Baker D."/>
            <person name="Gharbi K."/>
            <person name="Hall N."/>
            <person name="Watson M."/>
            <person name="Adriaenssens E.M."/>
            <person name="Foster-Nyarko E."/>
            <person name="Jarju S."/>
            <person name="Secka A."/>
            <person name="Antonio M."/>
            <person name="Oren A."/>
            <person name="Chaudhuri R."/>
            <person name="La Ragione R.M."/>
            <person name="Hildebrand F."/>
            <person name="Pallen M.J."/>
        </authorList>
    </citation>
    <scope>NUCLEOTIDE SEQUENCE [LARGE SCALE GENOMIC DNA]</scope>
    <source>
        <strain evidence="2 3">Sa1CVN1</strain>
    </source>
</reference>
<feature type="transmembrane region" description="Helical" evidence="1">
    <location>
        <begin position="70"/>
        <end position="92"/>
    </location>
</feature>
<sequence length="94" mass="10539">MHKKNVVIMKATRETNGNKSLPNLPLHKFVGVAVRFSLAALGTSLYGGSLLVWFVGLWLAWNFLVGVVRFLWVCLVFLFAFVSVVAFIVWVLTL</sequence>
<keyword evidence="1" id="KW-0812">Transmembrane</keyword>
<evidence type="ECO:0000256" key="1">
    <source>
        <dbReference type="SAM" id="Phobius"/>
    </source>
</evidence>
<keyword evidence="1" id="KW-0472">Membrane</keyword>
<comment type="caution">
    <text evidence="2">The sequence shown here is derived from an EMBL/GenBank/DDBJ whole genome shotgun (WGS) entry which is preliminary data.</text>
</comment>
<evidence type="ECO:0000313" key="3">
    <source>
        <dbReference type="Proteomes" id="UP000620874"/>
    </source>
</evidence>
<proteinExistence type="predicted"/>
<organism evidence="2 3">
    <name type="scientific">Phocaeicola intestinalis</name>
    <dbReference type="NCBI Taxonomy" id="2762212"/>
    <lineage>
        <taxon>Bacteria</taxon>
        <taxon>Pseudomonadati</taxon>
        <taxon>Bacteroidota</taxon>
        <taxon>Bacteroidia</taxon>
        <taxon>Bacteroidales</taxon>
        <taxon>Bacteroidaceae</taxon>
        <taxon>Phocaeicola</taxon>
    </lineage>
</organism>
<gene>
    <name evidence="2" type="ORF">H9625_02840</name>
</gene>
<protein>
    <submittedName>
        <fullName evidence="2">Uncharacterized protein</fullName>
    </submittedName>
</protein>
<keyword evidence="3" id="KW-1185">Reference proteome</keyword>
<accession>A0ABR8Y5I4</accession>
<evidence type="ECO:0000313" key="2">
    <source>
        <dbReference type="EMBL" id="MBD8039398.1"/>
    </source>
</evidence>
<keyword evidence="1" id="KW-1133">Transmembrane helix</keyword>